<proteinExistence type="predicted"/>
<dbReference type="EMBL" id="JABFUD020000009">
    <property type="protein sequence ID" value="KAI5075647.1"/>
    <property type="molecule type" value="Genomic_DNA"/>
</dbReference>
<evidence type="ECO:0000313" key="2">
    <source>
        <dbReference type="Proteomes" id="UP000886520"/>
    </source>
</evidence>
<evidence type="ECO:0000313" key="1">
    <source>
        <dbReference type="EMBL" id="KAI5075647.1"/>
    </source>
</evidence>
<organism evidence="1 2">
    <name type="scientific">Adiantum capillus-veneris</name>
    <name type="common">Maidenhair fern</name>
    <dbReference type="NCBI Taxonomy" id="13818"/>
    <lineage>
        <taxon>Eukaryota</taxon>
        <taxon>Viridiplantae</taxon>
        <taxon>Streptophyta</taxon>
        <taxon>Embryophyta</taxon>
        <taxon>Tracheophyta</taxon>
        <taxon>Polypodiopsida</taxon>
        <taxon>Polypodiidae</taxon>
        <taxon>Polypodiales</taxon>
        <taxon>Pteridineae</taxon>
        <taxon>Pteridaceae</taxon>
        <taxon>Vittarioideae</taxon>
        <taxon>Adiantum</taxon>
    </lineage>
</organism>
<comment type="caution">
    <text evidence="1">The sequence shown here is derived from an EMBL/GenBank/DDBJ whole genome shotgun (WGS) entry which is preliminary data.</text>
</comment>
<dbReference type="AlphaFoldDB" id="A0A9D4UXM4"/>
<keyword evidence="2" id="KW-1185">Reference proteome</keyword>
<sequence length="79" mass="9484">MSTTVRKKLILKQEEIEYKIEEKEADFLRMLYMNGKAGRWRSMLNRKRKALDDLITEVDEYYTNDLEDDVLDTETKSDC</sequence>
<accession>A0A9D4UXM4</accession>
<dbReference type="Proteomes" id="UP000886520">
    <property type="component" value="Chromosome 9"/>
</dbReference>
<gene>
    <name evidence="1" type="ORF">GOP47_0009723</name>
</gene>
<name>A0A9D4UXM4_ADICA</name>
<reference evidence="1" key="1">
    <citation type="submission" date="2021-01" db="EMBL/GenBank/DDBJ databases">
        <title>Adiantum capillus-veneris genome.</title>
        <authorList>
            <person name="Fang Y."/>
            <person name="Liao Q."/>
        </authorList>
    </citation>
    <scope>NUCLEOTIDE SEQUENCE</scope>
    <source>
        <strain evidence="1">H3</strain>
        <tissue evidence="1">Leaf</tissue>
    </source>
</reference>
<protein>
    <submittedName>
        <fullName evidence="1">Uncharacterized protein</fullName>
    </submittedName>
</protein>